<dbReference type="RefSeq" id="WP_145251692.1">
    <property type="nucleotide sequence ID" value="NZ_CP036278.1"/>
</dbReference>
<evidence type="ECO:0000256" key="1">
    <source>
        <dbReference type="SAM" id="SignalP"/>
    </source>
</evidence>
<keyword evidence="5" id="KW-1185">Reference proteome</keyword>
<dbReference type="SUPFAM" id="SSF48208">
    <property type="entry name" value="Six-hairpin glycosidases"/>
    <property type="match status" value="1"/>
</dbReference>
<gene>
    <name evidence="4" type="ORF">Pan181_52940</name>
</gene>
<dbReference type="Gene3D" id="2.60.120.560">
    <property type="entry name" value="Exo-inulinase, domain 1"/>
    <property type="match status" value="2"/>
</dbReference>
<sequence precursor="true">MMKYTMKFSTLLLLTLLASKMATSPALADQPSHRQPVANRAPLAETPLVRLPIGSVRPQGWLLRQLELQREGLTGSAEQLYDALEANSGWLGGSGEGWEKSPYYTKGLIALAYTLDDKQLQERSEKWVSWVLSSQRDDGFFGPDSNNDWWPRMVVLYYLRDYYEATGDTRVVPFLTRYFRHQLTNLPNRPLTDWGRARAGDNIEIVLWTYNLTGEAWLLQLADLLAKQAYPWTEIFTDNQFYGRFEEFHPHHIVNVSQALKFSPVVWQLSHHAADRNAYAKGLVHLNRQYGRIDGQISGTEMLSGLSSTDGVELCADVERIVSTAVAARILGDATLGDEIEQVAYNSLPAHVTKDLTGITYYQLQNQVQCMNTPHGFEQDYHNGIMPGPYSGFPCCCYNWHMGWPKLVESLWAATSQGGLATVAYGPSTVEAEVAGGVSVRIVEATEYPFRDTIQLTVEPEQPVKFPLMVRIPAWCSQPKVSVNGEQLAVAVPGQYLTIDREWKANDTVKLELPMPIRTSRWVNNSIGIQRGPLTYGLEFDEQWHRVADHQGPFDEFTVTPGSDWNYALEIDADQPEQSLSVDLAEVGEVPWALESAPVVLKAHARKLSGWGLQQAKGQVVLGRGNHGWHPLKSETATLAANQPHKLRVEVDGPQFRVYVDDAEQPVLAGSDNEFGRGSIGLRAYRSTARFEDIRVNGEPVASGSDAWTTYDAAWKFDSGTIAVDEHLTAKAVLNQSNVGRKFTLEATVTVSGGGDAGLLFRVGEAADGLDNYQGYYVGITAPQSHADAAEPPTSPVTSSEPLEEVRLVPFGSTKLRVVYFPVLED</sequence>
<feature type="signal peptide" evidence="1">
    <location>
        <begin position="1"/>
        <end position="28"/>
    </location>
</feature>
<dbReference type="Pfam" id="PF20736">
    <property type="entry name" value="Glyco_hydro127M"/>
    <property type="match status" value="1"/>
</dbReference>
<dbReference type="AlphaFoldDB" id="A0A518AWF8"/>
<dbReference type="PANTHER" id="PTHR43465">
    <property type="entry name" value="DUF1680 DOMAIN PROTEIN (AFU_ORTHOLOGUE AFUA_1G08910)"/>
    <property type="match status" value="1"/>
</dbReference>
<evidence type="ECO:0000259" key="3">
    <source>
        <dbReference type="Pfam" id="PF20736"/>
    </source>
</evidence>
<organism evidence="4 5">
    <name type="scientific">Aeoliella mucimassa</name>
    <dbReference type="NCBI Taxonomy" id="2527972"/>
    <lineage>
        <taxon>Bacteria</taxon>
        <taxon>Pseudomonadati</taxon>
        <taxon>Planctomycetota</taxon>
        <taxon>Planctomycetia</taxon>
        <taxon>Pirellulales</taxon>
        <taxon>Lacipirellulaceae</taxon>
        <taxon>Aeoliella</taxon>
    </lineage>
</organism>
<dbReference type="InterPro" id="IPR049174">
    <property type="entry name" value="Beta-AFase-like"/>
</dbReference>
<evidence type="ECO:0000259" key="2">
    <source>
        <dbReference type="Pfam" id="PF07944"/>
    </source>
</evidence>
<dbReference type="InterPro" id="IPR008928">
    <property type="entry name" value="6-hairpin_glycosidase_sf"/>
</dbReference>
<evidence type="ECO:0000313" key="5">
    <source>
        <dbReference type="Proteomes" id="UP000315750"/>
    </source>
</evidence>
<protein>
    <recommendedName>
        <fullName evidence="6">Non-reducing end beta-L-arabinofuranosidase</fullName>
    </recommendedName>
</protein>
<dbReference type="OrthoDB" id="9757939at2"/>
<dbReference type="InterPro" id="IPR012878">
    <property type="entry name" value="Beta-AFase-like_GH127_cat"/>
</dbReference>
<reference evidence="4 5" key="1">
    <citation type="submission" date="2019-02" db="EMBL/GenBank/DDBJ databases">
        <title>Deep-cultivation of Planctomycetes and their phenomic and genomic characterization uncovers novel biology.</title>
        <authorList>
            <person name="Wiegand S."/>
            <person name="Jogler M."/>
            <person name="Boedeker C."/>
            <person name="Pinto D."/>
            <person name="Vollmers J."/>
            <person name="Rivas-Marin E."/>
            <person name="Kohn T."/>
            <person name="Peeters S.H."/>
            <person name="Heuer A."/>
            <person name="Rast P."/>
            <person name="Oberbeckmann S."/>
            <person name="Bunk B."/>
            <person name="Jeske O."/>
            <person name="Meyerdierks A."/>
            <person name="Storesund J.E."/>
            <person name="Kallscheuer N."/>
            <person name="Luecker S."/>
            <person name="Lage O.M."/>
            <person name="Pohl T."/>
            <person name="Merkel B.J."/>
            <person name="Hornburger P."/>
            <person name="Mueller R.-W."/>
            <person name="Bruemmer F."/>
            <person name="Labrenz M."/>
            <person name="Spormann A.M."/>
            <person name="Op den Camp H."/>
            <person name="Overmann J."/>
            <person name="Amann R."/>
            <person name="Jetten M.S.M."/>
            <person name="Mascher T."/>
            <person name="Medema M.H."/>
            <person name="Devos D.P."/>
            <person name="Kaster A.-K."/>
            <person name="Ovreas L."/>
            <person name="Rohde M."/>
            <person name="Galperin M.Y."/>
            <person name="Jogler C."/>
        </authorList>
    </citation>
    <scope>NUCLEOTIDE SEQUENCE [LARGE SCALE GENOMIC DNA]</scope>
    <source>
        <strain evidence="4 5">Pan181</strain>
    </source>
</reference>
<evidence type="ECO:0000313" key="4">
    <source>
        <dbReference type="EMBL" id="QDU59053.1"/>
    </source>
</evidence>
<feature type="domain" description="Non-reducing end beta-L-arabinofuranosidase-like GH127 middle" evidence="3">
    <location>
        <begin position="421"/>
        <end position="515"/>
    </location>
</feature>
<dbReference type="Proteomes" id="UP000315750">
    <property type="component" value="Chromosome"/>
</dbReference>
<feature type="chain" id="PRO_5022160588" description="Non-reducing end beta-L-arabinofuranosidase" evidence="1">
    <location>
        <begin position="29"/>
        <end position="826"/>
    </location>
</feature>
<feature type="domain" description="Non-reducing end beta-L-arabinofuranosidase-like GH127 catalytic" evidence="2">
    <location>
        <begin position="103"/>
        <end position="406"/>
    </location>
</feature>
<dbReference type="Pfam" id="PF07944">
    <property type="entry name" value="Beta-AFase-like_GH127_cat"/>
    <property type="match status" value="1"/>
</dbReference>
<dbReference type="GO" id="GO:0005975">
    <property type="term" value="P:carbohydrate metabolic process"/>
    <property type="evidence" value="ECO:0007669"/>
    <property type="project" value="InterPro"/>
</dbReference>
<evidence type="ECO:0008006" key="6">
    <source>
        <dbReference type="Google" id="ProtNLM"/>
    </source>
</evidence>
<keyword evidence="1" id="KW-0732">Signal</keyword>
<dbReference type="InterPro" id="IPR049046">
    <property type="entry name" value="Beta-AFase-like_GH127_middle"/>
</dbReference>
<proteinExistence type="predicted"/>
<name>A0A518AWF8_9BACT</name>
<dbReference type="EMBL" id="CP036278">
    <property type="protein sequence ID" value="QDU59053.1"/>
    <property type="molecule type" value="Genomic_DNA"/>
</dbReference>
<dbReference type="KEGG" id="amuc:Pan181_52940"/>
<dbReference type="PANTHER" id="PTHR43465:SF2">
    <property type="entry name" value="DUF1680 DOMAIN PROTEIN (AFU_ORTHOLOGUE AFUA_1G08910)"/>
    <property type="match status" value="1"/>
</dbReference>
<accession>A0A518AWF8</accession>